<gene>
    <name evidence="2" type="ORF">NIES46_25420</name>
</gene>
<keyword evidence="1" id="KW-0812">Transmembrane</keyword>
<comment type="caution">
    <text evidence="2">The sequence shown here is derived from an EMBL/GenBank/DDBJ whole genome shotgun (WGS) entry which is preliminary data.</text>
</comment>
<protein>
    <recommendedName>
        <fullName evidence="4">DUF5357 domain-containing protein</fullName>
    </recommendedName>
</protein>
<dbReference type="Proteomes" id="UP000326169">
    <property type="component" value="Unassembled WGS sequence"/>
</dbReference>
<keyword evidence="3" id="KW-1185">Reference proteome</keyword>
<sequence>MDNPLKHPLVKNVTSVVNTVKPPKLYHWKSVVIVGLLAWLVSSLLTDNIERSNSIANLSWILLTAGISWRTNQHPFIIRGVSLSPWITGTLITVLIYQETAQQLPTFAITVWPIICACFVFLIQGIDAKFKLRPSPPLISGPFLLLILSHVVLSCWISFYFLVDNWIQEYPDLFEQQIMLQQVDNFSDNPSNL</sequence>
<dbReference type="Pfam" id="PF17310">
    <property type="entry name" value="DUF5357"/>
    <property type="match status" value="1"/>
</dbReference>
<dbReference type="GeneID" id="301683381"/>
<keyword evidence="1" id="KW-0472">Membrane</keyword>
<feature type="transmembrane region" description="Helical" evidence="1">
    <location>
        <begin position="76"/>
        <end position="98"/>
    </location>
</feature>
<keyword evidence="1" id="KW-1133">Transmembrane helix</keyword>
<organism evidence="2 3">
    <name type="scientific">Limnospira platensis NIES-46</name>
    <dbReference type="NCBI Taxonomy" id="1236695"/>
    <lineage>
        <taxon>Bacteria</taxon>
        <taxon>Bacillati</taxon>
        <taxon>Cyanobacteriota</taxon>
        <taxon>Cyanophyceae</taxon>
        <taxon>Oscillatoriophycideae</taxon>
        <taxon>Oscillatoriales</taxon>
        <taxon>Sirenicapillariaceae</taxon>
        <taxon>Limnospira</taxon>
    </lineage>
</organism>
<dbReference type="EMBL" id="BIMW01000101">
    <property type="protein sequence ID" value="GCE94484.1"/>
    <property type="molecule type" value="Genomic_DNA"/>
</dbReference>
<reference evidence="2 3" key="1">
    <citation type="journal article" date="2019" name="J Genomics">
        <title>The Draft Genome of a Hydrogen-producing Cyanobacterium, Arthrospira platensis NIES-46.</title>
        <authorList>
            <person name="Suzuki S."/>
            <person name="Yamaguchi H."/>
            <person name="Kawachi M."/>
        </authorList>
    </citation>
    <scope>NUCLEOTIDE SEQUENCE [LARGE SCALE GENOMIC DNA]</scope>
    <source>
        <strain evidence="2 3">NIES-46</strain>
    </source>
</reference>
<dbReference type="RefSeq" id="WP_006619791.1">
    <property type="nucleotide sequence ID" value="NZ_BIMW01000101.1"/>
</dbReference>
<evidence type="ECO:0000313" key="3">
    <source>
        <dbReference type="Proteomes" id="UP000326169"/>
    </source>
</evidence>
<accession>A0A5M3T4S6</accession>
<feature type="transmembrane region" description="Helical" evidence="1">
    <location>
        <begin position="143"/>
        <end position="163"/>
    </location>
</feature>
<dbReference type="InterPro" id="IPR020360">
    <property type="entry name" value="Uncharacterised_alr2393"/>
</dbReference>
<proteinExistence type="predicted"/>
<evidence type="ECO:0000313" key="2">
    <source>
        <dbReference type="EMBL" id="GCE94484.1"/>
    </source>
</evidence>
<evidence type="ECO:0008006" key="4">
    <source>
        <dbReference type="Google" id="ProtNLM"/>
    </source>
</evidence>
<name>A0A5M3T4S6_LIMPL</name>
<feature type="transmembrane region" description="Helical" evidence="1">
    <location>
        <begin position="104"/>
        <end position="123"/>
    </location>
</feature>
<evidence type="ECO:0000256" key="1">
    <source>
        <dbReference type="SAM" id="Phobius"/>
    </source>
</evidence>